<evidence type="ECO:0000313" key="1">
    <source>
        <dbReference type="EMBL" id="KAI3784125.1"/>
    </source>
</evidence>
<keyword evidence="2" id="KW-1185">Reference proteome</keyword>
<accession>A0ACB9GKY3</accession>
<comment type="caution">
    <text evidence="1">The sequence shown here is derived from an EMBL/GenBank/DDBJ whole genome shotgun (WGS) entry which is preliminary data.</text>
</comment>
<reference evidence="2" key="1">
    <citation type="journal article" date="2022" name="Mol. Ecol. Resour.">
        <title>The genomes of chicory, endive, great burdock and yacon provide insights into Asteraceae palaeo-polyploidization history and plant inulin production.</title>
        <authorList>
            <person name="Fan W."/>
            <person name="Wang S."/>
            <person name="Wang H."/>
            <person name="Wang A."/>
            <person name="Jiang F."/>
            <person name="Liu H."/>
            <person name="Zhao H."/>
            <person name="Xu D."/>
            <person name="Zhang Y."/>
        </authorList>
    </citation>
    <scope>NUCLEOTIDE SEQUENCE [LARGE SCALE GENOMIC DNA]</scope>
    <source>
        <strain evidence="2">cv. Yunnan</strain>
    </source>
</reference>
<dbReference type="EMBL" id="CM042031">
    <property type="protein sequence ID" value="KAI3784125.1"/>
    <property type="molecule type" value="Genomic_DNA"/>
</dbReference>
<organism evidence="1 2">
    <name type="scientific">Smallanthus sonchifolius</name>
    <dbReference type="NCBI Taxonomy" id="185202"/>
    <lineage>
        <taxon>Eukaryota</taxon>
        <taxon>Viridiplantae</taxon>
        <taxon>Streptophyta</taxon>
        <taxon>Embryophyta</taxon>
        <taxon>Tracheophyta</taxon>
        <taxon>Spermatophyta</taxon>
        <taxon>Magnoliopsida</taxon>
        <taxon>eudicotyledons</taxon>
        <taxon>Gunneridae</taxon>
        <taxon>Pentapetalae</taxon>
        <taxon>asterids</taxon>
        <taxon>campanulids</taxon>
        <taxon>Asterales</taxon>
        <taxon>Asteraceae</taxon>
        <taxon>Asteroideae</taxon>
        <taxon>Heliantheae alliance</taxon>
        <taxon>Millerieae</taxon>
        <taxon>Smallanthus</taxon>
    </lineage>
</organism>
<proteinExistence type="predicted"/>
<protein>
    <submittedName>
        <fullName evidence="1">Uncharacterized protein</fullName>
    </submittedName>
</protein>
<name>A0ACB9GKY3_9ASTR</name>
<evidence type="ECO:0000313" key="2">
    <source>
        <dbReference type="Proteomes" id="UP001056120"/>
    </source>
</evidence>
<gene>
    <name evidence="1" type="ORF">L1987_43218</name>
</gene>
<sequence>MYRDDGVVGAGSGGRRWCWFKSRKVDESLDAIRSCLIQLEDTIIFSHLERAQYRYNNDKYDPDAFSVDGFQGCSSFSLAQVTMKLSSIQVLTGQSGENDCYLMWHNHLNPDIKRFLLRQPEHQQFTISARCMIFVFSCDIEQANAATMLPIQFTLEKSGEQQGGLLFTLEKSGEQQGGLLIWVDYICV</sequence>
<reference evidence="1 2" key="2">
    <citation type="journal article" date="2022" name="Mol. Ecol. Resour.">
        <title>The genomes of chicory, endive, great burdock and yacon provide insights into Asteraceae paleo-polyploidization history and plant inulin production.</title>
        <authorList>
            <person name="Fan W."/>
            <person name="Wang S."/>
            <person name="Wang H."/>
            <person name="Wang A."/>
            <person name="Jiang F."/>
            <person name="Liu H."/>
            <person name="Zhao H."/>
            <person name="Xu D."/>
            <person name="Zhang Y."/>
        </authorList>
    </citation>
    <scope>NUCLEOTIDE SEQUENCE [LARGE SCALE GENOMIC DNA]</scope>
    <source>
        <strain evidence="2">cv. Yunnan</strain>
        <tissue evidence="1">Leaves</tissue>
    </source>
</reference>
<dbReference type="Proteomes" id="UP001056120">
    <property type="component" value="Linkage Group LG14"/>
</dbReference>